<evidence type="ECO:0000313" key="2">
    <source>
        <dbReference type="EMBL" id="MFC0204251.1"/>
    </source>
</evidence>
<feature type="region of interest" description="Disordered" evidence="1">
    <location>
        <begin position="1"/>
        <end position="54"/>
    </location>
</feature>
<accession>A0ABV6CW84</accession>
<organism evidence="2 3">
    <name type="scientific">Novosphingobium soli</name>
    <dbReference type="NCBI Taxonomy" id="574956"/>
    <lineage>
        <taxon>Bacteria</taxon>
        <taxon>Pseudomonadati</taxon>
        <taxon>Pseudomonadota</taxon>
        <taxon>Alphaproteobacteria</taxon>
        <taxon>Sphingomonadales</taxon>
        <taxon>Sphingomonadaceae</taxon>
        <taxon>Novosphingobium</taxon>
    </lineage>
</organism>
<protein>
    <recommendedName>
        <fullName evidence="4">Stereocilin</fullName>
    </recommendedName>
</protein>
<name>A0ABV6CW84_9SPHN</name>
<comment type="caution">
    <text evidence="2">The sequence shown here is derived from an EMBL/GenBank/DDBJ whole genome shotgun (WGS) entry which is preliminary data.</text>
</comment>
<dbReference type="RefSeq" id="WP_379487005.1">
    <property type="nucleotide sequence ID" value="NZ_JBHLWK010000010.1"/>
</dbReference>
<evidence type="ECO:0008006" key="4">
    <source>
        <dbReference type="Google" id="ProtNLM"/>
    </source>
</evidence>
<keyword evidence="3" id="KW-1185">Reference proteome</keyword>
<sequence length="54" mass="5451">MATQPPADNPGDTPAEFPIPGDDPAAPGGPDETPPSGPDYDQPDSTPTELPPPD</sequence>
<evidence type="ECO:0000256" key="1">
    <source>
        <dbReference type="SAM" id="MobiDB-lite"/>
    </source>
</evidence>
<proteinExistence type="predicted"/>
<reference evidence="2 3" key="1">
    <citation type="submission" date="2024-09" db="EMBL/GenBank/DDBJ databases">
        <authorList>
            <person name="Sun Q."/>
            <person name="Mori K."/>
        </authorList>
    </citation>
    <scope>NUCLEOTIDE SEQUENCE [LARGE SCALE GENOMIC DNA]</scope>
    <source>
        <strain evidence="2 3">CCM 7706</strain>
    </source>
</reference>
<evidence type="ECO:0000313" key="3">
    <source>
        <dbReference type="Proteomes" id="UP001589798"/>
    </source>
</evidence>
<gene>
    <name evidence="2" type="ORF">ACFFJC_08195</name>
</gene>
<dbReference type="EMBL" id="JBHLWK010000010">
    <property type="protein sequence ID" value="MFC0204251.1"/>
    <property type="molecule type" value="Genomic_DNA"/>
</dbReference>
<dbReference type="Proteomes" id="UP001589798">
    <property type="component" value="Unassembled WGS sequence"/>
</dbReference>
<feature type="compositionally biased region" description="Low complexity" evidence="1">
    <location>
        <begin position="18"/>
        <end position="31"/>
    </location>
</feature>